<comment type="caution">
    <text evidence="2">The sequence shown here is derived from an EMBL/GenBank/DDBJ whole genome shotgun (WGS) entry which is preliminary data.</text>
</comment>
<keyword evidence="1" id="KW-0472">Membrane</keyword>
<feature type="transmembrane region" description="Helical" evidence="1">
    <location>
        <begin position="117"/>
        <end position="136"/>
    </location>
</feature>
<dbReference type="Proteomes" id="UP001279734">
    <property type="component" value="Unassembled WGS sequence"/>
</dbReference>
<dbReference type="AlphaFoldDB" id="A0AAD3P464"/>
<protein>
    <submittedName>
        <fullName evidence="2">Uncharacterized protein</fullName>
    </submittedName>
</protein>
<sequence length="230" mass="24568">MSRLGIGRCGCSVHRSDMLKAELEISAHKEVSIKAVFDKRFQVFPSSSSAEQPFFSLAALNDSGPALVTDAIDCVGGMTNWITDRSLTFHLPILGEGERALASWGFGGKMEGRRENAATAAAAVVTVVMILAILAAQATAATTFQQCYIACYVLCAIQPTNTLFSCAFECLRDCIIPPNTTHQTGFHFCNFGCAASHCTNISNPHNPGGKEVEGCVSSCFGVCRKNYLAP</sequence>
<accession>A0AAD3P464</accession>
<evidence type="ECO:0000256" key="1">
    <source>
        <dbReference type="SAM" id="Phobius"/>
    </source>
</evidence>
<dbReference type="PANTHER" id="PTHR36312:SF1">
    <property type="entry name" value="OS01G0594500 PROTEIN"/>
    <property type="match status" value="1"/>
</dbReference>
<dbReference type="InterPro" id="IPR038975">
    <property type="entry name" value="THNL"/>
</dbReference>
<reference evidence="2" key="1">
    <citation type="submission" date="2023-05" db="EMBL/GenBank/DDBJ databases">
        <title>Nepenthes gracilis genome sequencing.</title>
        <authorList>
            <person name="Fukushima K."/>
        </authorList>
    </citation>
    <scope>NUCLEOTIDE SEQUENCE</scope>
    <source>
        <strain evidence="2">SING2019-196</strain>
    </source>
</reference>
<dbReference type="EMBL" id="BSYO01000001">
    <property type="protein sequence ID" value="GMG99037.1"/>
    <property type="molecule type" value="Genomic_DNA"/>
</dbReference>
<proteinExistence type="predicted"/>
<evidence type="ECO:0000313" key="3">
    <source>
        <dbReference type="Proteomes" id="UP001279734"/>
    </source>
</evidence>
<keyword evidence="1" id="KW-0812">Transmembrane</keyword>
<gene>
    <name evidence="2" type="ORF">Nepgr_000877</name>
</gene>
<dbReference type="PANTHER" id="PTHR36312">
    <property type="entry name" value="THIONIN-LIKE PROTEIN 1"/>
    <property type="match status" value="1"/>
</dbReference>
<organism evidence="2 3">
    <name type="scientific">Nepenthes gracilis</name>
    <name type="common">Slender pitcher plant</name>
    <dbReference type="NCBI Taxonomy" id="150966"/>
    <lineage>
        <taxon>Eukaryota</taxon>
        <taxon>Viridiplantae</taxon>
        <taxon>Streptophyta</taxon>
        <taxon>Embryophyta</taxon>
        <taxon>Tracheophyta</taxon>
        <taxon>Spermatophyta</taxon>
        <taxon>Magnoliopsida</taxon>
        <taxon>eudicotyledons</taxon>
        <taxon>Gunneridae</taxon>
        <taxon>Pentapetalae</taxon>
        <taxon>Caryophyllales</taxon>
        <taxon>Nepenthaceae</taxon>
        <taxon>Nepenthes</taxon>
    </lineage>
</organism>
<keyword evidence="3" id="KW-1185">Reference proteome</keyword>
<evidence type="ECO:0000313" key="2">
    <source>
        <dbReference type="EMBL" id="GMG99037.1"/>
    </source>
</evidence>
<keyword evidence="1" id="KW-1133">Transmembrane helix</keyword>
<name>A0AAD3P464_NEPGR</name>